<dbReference type="RefSeq" id="WP_084017393.1">
    <property type="nucleotide sequence ID" value="NZ_FWXS01000005.1"/>
</dbReference>
<dbReference type="EMBL" id="FWXS01000005">
    <property type="protein sequence ID" value="SMC66241.1"/>
    <property type="molecule type" value="Genomic_DNA"/>
</dbReference>
<proteinExistence type="predicted"/>
<feature type="domain" description="DUF306" evidence="1">
    <location>
        <begin position="36"/>
        <end position="138"/>
    </location>
</feature>
<name>A0A1W2B0J7_9FLAO</name>
<dbReference type="InterPro" id="IPR005184">
    <property type="entry name" value="DUF306_Meta_HslJ"/>
</dbReference>
<sequence>MKNLIAILVISAFGIFQSCSTQTMNDPQTLNLELSGSYTLEFINEVNIDEGFPNKRPSLTLESVSKKLTGNTGCNQMFGNFSTDQNKISFSGLGMTKMFCEGVNESAYTKNLEKVASYRFDNDKLSFFDDKGLELLRYTRNSIVK</sequence>
<protein>
    <submittedName>
        <fullName evidence="2">Heat shock protein HslJ</fullName>
    </submittedName>
</protein>
<dbReference type="PANTHER" id="PTHR35535">
    <property type="entry name" value="HEAT SHOCK PROTEIN HSLJ"/>
    <property type="match status" value="1"/>
</dbReference>
<dbReference type="InterPro" id="IPR038670">
    <property type="entry name" value="HslJ-like_sf"/>
</dbReference>
<organism evidence="2 3">
    <name type="scientific">Moheibacter sediminis</name>
    <dbReference type="NCBI Taxonomy" id="1434700"/>
    <lineage>
        <taxon>Bacteria</taxon>
        <taxon>Pseudomonadati</taxon>
        <taxon>Bacteroidota</taxon>
        <taxon>Flavobacteriia</taxon>
        <taxon>Flavobacteriales</taxon>
        <taxon>Weeksellaceae</taxon>
        <taxon>Moheibacter</taxon>
    </lineage>
</organism>
<dbReference type="AlphaFoldDB" id="A0A1W2B0J7"/>
<dbReference type="Gene3D" id="2.40.128.270">
    <property type="match status" value="1"/>
</dbReference>
<dbReference type="PANTHER" id="PTHR35535:SF2">
    <property type="entry name" value="DUF306 DOMAIN-CONTAINING PROTEIN"/>
    <property type="match status" value="1"/>
</dbReference>
<evidence type="ECO:0000259" key="1">
    <source>
        <dbReference type="Pfam" id="PF03724"/>
    </source>
</evidence>
<keyword evidence="2" id="KW-0346">Stress response</keyword>
<dbReference type="OrthoDB" id="880459at2"/>
<keyword evidence="3" id="KW-1185">Reference proteome</keyword>
<gene>
    <name evidence="2" type="ORF">SAMN06296427_105190</name>
</gene>
<reference evidence="2 3" key="1">
    <citation type="submission" date="2017-04" db="EMBL/GenBank/DDBJ databases">
        <authorList>
            <person name="Afonso C.L."/>
            <person name="Miller P.J."/>
            <person name="Scott M.A."/>
            <person name="Spackman E."/>
            <person name="Goraichik I."/>
            <person name="Dimitrov K.M."/>
            <person name="Suarez D.L."/>
            <person name="Swayne D.E."/>
        </authorList>
    </citation>
    <scope>NUCLEOTIDE SEQUENCE [LARGE SCALE GENOMIC DNA]</scope>
    <source>
        <strain evidence="2 3">CGMCC 1.12708</strain>
    </source>
</reference>
<accession>A0A1W2B0J7</accession>
<dbReference type="InterPro" id="IPR053147">
    <property type="entry name" value="Hsp_HslJ-like"/>
</dbReference>
<dbReference type="PROSITE" id="PS51257">
    <property type="entry name" value="PROKAR_LIPOPROTEIN"/>
    <property type="match status" value="1"/>
</dbReference>
<evidence type="ECO:0000313" key="3">
    <source>
        <dbReference type="Proteomes" id="UP000192393"/>
    </source>
</evidence>
<evidence type="ECO:0000313" key="2">
    <source>
        <dbReference type="EMBL" id="SMC66241.1"/>
    </source>
</evidence>
<dbReference type="Pfam" id="PF03724">
    <property type="entry name" value="META"/>
    <property type="match status" value="1"/>
</dbReference>
<dbReference type="STRING" id="1434700.SAMN06296427_105190"/>
<dbReference type="Proteomes" id="UP000192393">
    <property type="component" value="Unassembled WGS sequence"/>
</dbReference>